<dbReference type="AlphaFoldDB" id="A0AAV4ALX0"/>
<proteinExistence type="predicted"/>
<gene>
    <name evidence="1" type="ORF">PoB_003525400</name>
</gene>
<reference evidence="1 2" key="1">
    <citation type="journal article" date="2021" name="Elife">
        <title>Chloroplast acquisition without the gene transfer in kleptoplastic sea slugs, Plakobranchus ocellatus.</title>
        <authorList>
            <person name="Maeda T."/>
            <person name="Takahashi S."/>
            <person name="Yoshida T."/>
            <person name="Shimamura S."/>
            <person name="Takaki Y."/>
            <person name="Nagai Y."/>
            <person name="Toyoda A."/>
            <person name="Suzuki Y."/>
            <person name="Arimoto A."/>
            <person name="Ishii H."/>
            <person name="Satoh N."/>
            <person name="Nishiyama T."/>
            <person name="Hasebe M."/>
            <person name="Maruyama T."/>
            <person name="Minagawa J."/>
            <person name="Obokata J."/>
            <person name="Shigenobu S."/>
        </authorList>
    </citation>
    <scope>NUCLEOTIDE SEQUENCE [LARGE SCALE GENOMIC DNA]</scope>
</reference>
<keyword evidence="2" id="KW-1185">Reference proteome</keyword>
<protein>
    <submittedName>
        <fullName evidence="1">Uncharacterized protein</fullName>
    </submittedName>
</protein>
<sequence>MRLLYSASSSTLPKKTRLVKNLLTLYDDIIVKTSEVRANTMVLAFVYVIHLKSSVWFLLIASPQQGDLRLSGLLSGQGASGEARNCDRRVPADLRADSLATVPPSPLEISRSITKA</sequence>
<dbReference type="EMBL" id="BLXT01003994">
    <property type="protein sequence ID" value="GFO08749.1"/>
    <property type="molecule type" value="Genomic_DNA"/>
</dbReference>
<organism evidence="1 2">
    <name type="scientific">Plakobranchus ocellatus</name>
    <dbReference type="NCBI Taxonomy" id="259542"/>
    <lineage>
        <taxon>Eukaryota</taxon>
        <taxon>Metazoa</taxon>
        <taxon>Spiralia</taxon>
        <taxon>Lophotrochozoa</taxon>
        <taxon>Mollusca</taxon>
        <taxon>Gastropoda</taxon>
        <taxon>Heterobranchia</taxon>
        <taxon>Euthyneura</taxon>
        <taxon>Panpulmonata</taxon>
        <taxon>Sacoglossa</taxon>
        <taxon>Placobranchoidea</taxon>
        <taxon>Plakobranchidae</taxon>
        <taxon>Plakobranchus</taxon>
    </lineage>
</organism>
<evidence type="ECO:0000313" key="1">
    <source>
        <dbReference type="EMBL" id="GFO08749.1"/>
    </source>
</evidence>
<evidence type="ECO:0000313" key="2">
    <source>
        <dbReference type="Proteomes" id="UP000735302"/>
    </source>
</evidence>
<name>A0AAV4ALX0_9GAST</name>
<dbReference type="Proteomes" id="UP000735302">
    <property type="component" value="Unassembled WGS sequence"/>
</dbReference>
<accession>A0AAV4ALX0</accession>
<comment type="caution">
    <text evidence="1">The sequence shown here is derived from an EMBL/GenBank/DDBJ whole genome shotgun (WGS) entry which is preliminary data.</text>
</comment>